<feature type="region of interest" description="Disordered" evidence="1">
    <location>
        <begin position="1"/>
        <end position="67"/>
    </location>
</feature>
<feature type="region of interest" description="Disordered" evidence="1">
    <location>
        <begin position="158"/>
        <end position="192"/>
    </location>
</feature>
<dbReference type="Proteomes" id="UP000597762">
    <property type="component" value="Unassembled WGS sequence"/>
</dbReference>
<feature type="compositionally biased region" description="Basic and acidic residues" evidence="1">
    <location>
        <begin position="133"/>
        <end position="144"/>
    </location>
</feature>
<gene>
    <name evidence="2" type="ORF">SPHA_91</name>
</gene>
<evidence type="ECO:0000313" key="2">
    <source>
        <dbReference type="EMBL" id="CAE1137434.1"/>
    </source>
</evidence>
<reference evidence="2" key="1">
    <citation type="submission" date="2021-01" db="EMBL/GenBank/DDBJ databases">
        <authorList>
            <person name="Li R."/>
            <person name="Bekaert M."/>
        </authorList>
    </citation>
    <scope>NUCLEOTIDE SEQUENCE</scope>
    <source>
        <strain evidence="2">Farmed</strain>
    </source>
</reference>
<keyword evidence="3" id="KW-1185">Reference proteome</keyword>
<accession>A0A812AJC9</accession>
<organism evidence="2 3">
    <name type="scientific">Acanthosepion pharaonis</name>
    <name type="common">Pharaoh cuttlefish</name>
    <name type="synonym">Sepia pharaonis</name>
    <dbReference type="NCBI Taxonomy" id="158019"/>
    <lineage>
        <taxon>Eukaryota</taxon>
        <taxon>Metazoa</taxon>
        <taxon>Spiralia</taxon>
        <taxon>Lophotrochozoa</taxon>
        <taxon>Mollusca</taxon>
        <taxon>Cephalopoda</taxon>
        <taxon>Coleoidea</taxon>
        <taxon>Decapodiformes</taxon>
        <taxon>Sepiida</taxon>
        <taxon>Sepiina</taxon>
        <taxon>Sepiidae</taxon>
        <taxon>Acanthosepion</taxon>
    </lineage>
</organism>
<evidence type="ECO:0000256" key="1">
    <source>
        <dbReference type="SAM" id="MobiDB-lite"/>
    </source>
</evidence>
<evidence type="ECO:0000313" key="3">
    <source>
        <dbReference type="Proteomes" id="UP000597762"/>
    </source>
</evidence>
<dbReference type="AlphaFoldDB" id="A0A812AJC9"/>
<feature type="region of interest" description="Disordered" evidence="1">
    <location>
        <begin position="79"/>
        <end position="144"/>
    </location>
</feature>
<feature type="compositionally biased region" description="Basic and acidic residues" evidence="1">
    <location>
        <begin position="173"/>
        <end position="183"/>
    </location>
</feature>
<dbReference type="OrthoDB" id="296522at2759"/>
<sequence>MTATPPINVIAPSIDLDEEETGAMAISSTPTPSPPGVTEDMDTPDSDSQSNSSEDREGEELEFSDSAASLEKLKCWKDLDNKEQPLLWQQDTSPSDNMDNDESYQGTNSVDQSASDISLMEQPTSRSSPSNEGDTHMDIDKFGDKSADYMTEKMTSLTAAHNGDYPLDNLINDIEKTSDDPKENVVSADASG</sequence>
<protein>
    <submittedName>
        <fullName evidence="2">Uncharacterized protein</fullName>
    </submittedName>
</protein>
<dbReference type="EMBL" id="CAHIKZ030000001">
    <property type="protein sequence ID" value="CAE1137434.1"/>
    <property type="molecule type" value="Genomic_DNA"/>
</dbReference>
<comment type="caution">
    <text evidence="2">The sequence shown here is derived from an EMBL/GenBank/DDBJ whole genome shotgun (WGS) entry which is preliminary data.</text>
</comment>
<proteinExistence type="predicted"/>
<name>A0A812AJC9_ACAPH</name>
<feature type="compositionally biased region" description="Polar residues" evidence="1">
    <location>
        <begin position="87"/>
        <end position="132"/>
    </location>
</feature>